<dbReference type="Proteomes" id="UP000626244">
    <property type="component" value="Unassembled WGS sequence"/>
</dbReference>
<dbReference type="EMBL" id="BMHB01000001">
    <property type="protein sequence ID" value="GGI14919.1"/>
    <property type="molecule type" value="Genomic_DNA"/>
</dbReference>
<dbReference type="RefSeq" id="WP_088000001.1">
    <property type="nucleotide sequence ID" value="NZ_BMHB01000001.1"/>
</dbReference>
<evidence type="ECO:0000313" key="1">
    <source>
        <dbReference type="EMBL" id="GGI14919.1"/>
    </source>
</evidence>
<proteinExistence type="predicted"/>
<accession>A0A8J3ALG5</accession>
<comment type="caution">
    <text evidence="1">The sequence shown here is derived from an EMBL/GenBank/DDBJ whole genome shotgun (WGS) entry which is preliminary data.</text>
</comment>
<sequence>MGYIPPLHYSAYHHYISQKNGYLHIPFMFTEVQKINRFKEDQKLYAKKVSNHYQKMKSDVALNSLQDDTAQKVISELTGIGRLINVLI</sequence>
<protein>
    <submittedName>
        <fullName evidence="1">Uncharacterized protein</fullName>
    </submittedName>
</protein>
<evidence type="ECO:0000313" key="2">
    <source>
        <dbReference type="Proteomes" id="UP000626244"/>
    </source>
</evidence>
<name>A0A8J3ALG5_9BACI</name>
<reference evidence="2" key="1">
    <citation type="journal article" date="2019" name="Int. J. Syst. Evol. Microbiol.">
        <title>The Global Catalogue of Microorganisms (GCM) 10K type strain sequencing project: providing services to taxonomists for standard genome sequencing and annotation.</title>
        <authorList>
            <consortium name="The Broad Institute Genomics Platform"/>
            <consortium name="The Broad Institute Genome Sequencing Center for Infectious Disease"/>
            <person name="Wu L."/>
            <person name="Ma J."/>
        </authorList>
    </citation>
    <scope>NUCLEOTIDE SEQUENCE [LARGE SCALE GENOMIC DNA]</scope>
    <source>
        <strain evidence="2">CGMCC 1.14993</strain>
    </source>
</reference>
<dbReference type="OrthoDB" id="2706316at2"/>
<gene>
    <name evidence="1" type="ORF">GCM10007380_25360</name>
</gene>
<keyword evidence="2" id="KW-1185">Reference proteome</keyword>
<organism evidence="1 2">
    <name type="scientific">Gottfriedia solisilvae</name>
    <dbReference type="NCBI Taxonomy" id="1516104"/>
    <lineage>
        <taxon>Bacteria</taxon>
        <taxon>Bacillati</taxon>
        <taxon>Bacillota</taxon>
        <taxon>Bacilli</taxon>
        <taxon>Bacillales</taxon>
        <taxon>Bacillaceae</taxon>
        <taxon>Gottfriedia</taxon>
    </lineage>
</organism>
<dbReference type="AlphaFoldDB" id="A0A8J3ALG5"/>